<dbReference type="KEGG" id="mmyr:MXMO3_02928"/>
<feature type="transmembrane region" description="Helical" evidence="1">
    <location>
        <begin position="24"/>
        <end position="43"/>
    </location>
</feature>
<dbReference type="AlphaFoldDB" id="A0A2R4MHT4"/>
<keyword evidence="1" id="KW-0812">Transmembrane</keyword>
<gene>
    <name evidence="3" type="ORF">MXMO3_02928</name>
</gene>
<proteinExistence type="predicted"/>
<dbReference type="STRING" id="1122213.GCA_000423365_00570"/>
<name>A0A2R4MHT4_9HYPH</name>
<dbReference type="Pfam" id="PF20061">
    <property type="entry name" value="DUF6460"/>
    <property type="match status" value="1"/>
</dbReference>
<feature type="domain" description="DUF6460" evidence="2">
    <location>
        <begin position="59"/>
        <end position="93"/>
    </location>
</feature>
<keyword evidence="1" id="KW-0472">Membrane</keyword>
<dbReference type="RefSeq" id="WP_036220886.1">
    <property type="nucleotide sequence ID" value="NZ_CP021330.1"/>
</dbReference>
<reference evidence="3 4" key="1">
    <citation type="submission" date="2017-05" db="EMBL/GenBank/DDBJ databases">
        <title>Genome Analysis of Maritalea myrionectae HL2708#5.</title>
        <authorList>
            <consortium name="Cotde Inc.-PKNU"/>
            <person name="Jang D."/>
            <person name="Oh H.-M."/>
        </authorList>
    </citation>
    <scope>NUCLEOTIDE SEQUENCE [LARGE SCALE GENOMIC DNA]</scope>
    <source>
        <strain evidence="3 4">HL2708#5</strain>
    </source>
</reference>
<keyword evidence="4" id="KW-1185">Reference proteome</keyword>
<evidence type="ECO:0000313" key="3">
    <source>
        <dbReference type="EMBL" id="AVX05436.1"/>
    </source>
</evidence>
<accession>A0A2R4MHT4</accession>
<feature type="transmembrane region" description="Helical" evidence="1">
    <location>
        <begin position="63"/>
        <end position="88"/>
    </location>
</feature>
<dbReference type="InterPro" id="IPR045594">
    <property type="entry name" value="DUF6460"/>
</dbReference>
<protein>
    <recommendedName>
        <fullName evidence="2">DUF6460 domain-containing protein</fullName>
    </recommendedName>
</protein>
<sequence length="95" mass="10608">MREDDRTYDVDDRKGRGESNGKQFFKLVLASLLVGFIMYQSGLTPGDIFGGFGRWVGSIFSDFGSTIGTVAVWFAYGAAVVFPLWILIRILKSFK</sequence>
<evidence type="ECO:0000259" key="2">
    <source>
        <dbReference type="Pfam" id="PF20061"/>
    </source>
</evidence>
<evidence type="ECO:0000313" key="4">
    <source>
        <dbReference type="Proteomes" id="UP000258927"/>
    </source>
</evidence>
<organism evidence="3 4">
    <name type="scientific">Maritalea myrionectae</name>
    <dbReference type="NCBI Taxonomy" id="454601"/>
    <lineage>
        <taxon>Bacteria</taxon>
        <taxon>Pseudomonadati</taxon>
        <taxon>Pseudomonadota</taxon>
        <taxon>Alphaproteobacteria</taxon>
        <taxon>Hyphomicrobiales</taxon>
        <taxon>Devosiaceae</taxon>
        <taxon>Maritalea</taxon>
    </lineage>
</organism>
<keyword evidence="1" id="KW-1133">Transmembrane helix</keyword>
<evidence type="ECO:0000256" key="1">
    <source>
        <dbReference type="SAM" id="Phobius"/>
    </source>
</evidence>
<dbReference type="EMBL" id="CP021330">
    <property type="protein sequence ID" value="AVX05436.1"/>
    <property type="molecule type" value="Genomic_DNA"/>
</dbReference>
<dbReference type="Proteomes" id="UP000258927">
    <property type="component" value="Chromosome"/>
</dbReference>